<feature type="non-terminal residue" evidence="5">
    <location>
        <position position="1151"/>
    </location>
</feature>
<sequence>GILLVGNQILKGMSMILLQNLSVLVYINGKIKGTHPVAQQEKGLKEVLFELQSKSKDVEIVRPGIAELPRLAELSENSAIDVGDWLHGLQNHMGDLSNGSGDWWKEVMLSLAAYYDAYTRASHVGKLALRPEDYETPELKDPKWSRVDKRAASMLLASVPEGVRDEILASRLNGSLALLSRVVVLFRPGSVVERQQILASLENPPQANNATEAVNSLRPTEKGVKDLHQALVSEFEQIAYRGSTASSSKVPFVKAVTTTPGPPPAKASSDGGSPPSPAKAKGKASCKYFLSDQGCSKGKACTWSHAFTRKEKQGRCWSCGSPQHQQGTCPVRGEGSPAGKAKANVPKAPPMAAVAMTAGSGTANFEGLAALPMASSPVPPGLAAVATTSGTTSSAPAMKMPETEVKRLLKEANAMLKEMRYWSYWSLLDSGASHPFRVATEEEIEKATKVKVQLADGAEVVLAQNKAGTLLARPSREGDAATPIVPLGSLVQDLGCDVSWSRRRGLEIRHPEHGVIRPKVVGPCPVVGEACALDLIKELEDLKLSALQTSTASMARAIWTWDQEEAWSQHLDTFLLTGSRAAQLQALSAEDSPFRSISQADKACLAEGVDLSSRAGWDYLKAFPGVDPVLRDLEDNSVLLEIDITRSLSYDLHKMSGVYRGLLWGAATGRIAGLVGSPPCRGERDVQLVLKQMWLTTVAKAARRWTMLGSSSGNVAGFFVEQMCLEEVGEVMATNLDFVLPLEITTGKNAAWTHGFKLAVFEAIKRWKAEPEALQVAKWAKKIDVKGFLESFSDKDLKMWRAHVRNNHRPYNTGTARHAAGSPKKGKGKGALLVDEGPHAGAAERDEGDLFEEEPEDEFPDFEESDLRGLSQEEFEKIFREVGDGLEFDTFYVSRPLRSRTSSEVYSAVQELFLTLKAEGLPIARVHADRARELRTVPLRRWLLERGALCTYTEGQAPQANGRAESAVKWVKAQARKLLTASALPRSCWAMAAVYATWARRETQLGRGQEVLPFGTPVHVRSKVYGAGGRYDLNLRWRYGRYVGPSLDVRGGHVVLFEDGSFLTSAHLRPHLVDSDKIVDLGKYEALVMTPARRLRSKMSLEERVEFDPLDADVGDHDPERLLVTVPSGVSTSKPPSLKAESGAIILFPTL</sequence>
<reference evidence="5" key="1">
    <citation type="submission" date="2021-02" db="EMBL/GenBank/DDBJ databases">
        <authorList>
            <person name="Dougan E. K."/>
            <person name="Rhodes N."/>
            <person name="Thang M."/>
            <person name="Chan C."/>
        </authorList>
    </citation>
    <scope>NUCLEOTIDE SEQUENCE</scope>
</reference>
<dbReference type="InterPro" id="IPR001584">
    <property type="entry name" value="Integrase_cat-core"/>
</dbReference>
<feature type="domain" description="C3H1-type" evidence="3">
    <location>
        <begin position="280"/>
        <end position="308"/>
    </location>
</feature>
<dbReference type="GO" id="GO:0003676">
    <property type="term" value="F:nucleic acid binding"/>
    <property type="evidence" value="ECO:0007669"/>
    <property type="project" value="InterPro"/>
</dbReference>
<dbReference type="InterPro" id="IPR000571">
    <property type="entry name" value="Znf_CCCH"/>
</dbReference>
<accession>A0A812NF88</accession>
<proteinExistence type="predicted"/>
<evidence type="ECO:0000256" key="2">
    <source>
        <dbReference type="SAM" id="MobiDB-lite"/>
    </source>
</evidence>
<dbReference type="InterPro" id="IPR036397">
    <property type="entry name" value="RNaseH_sf"/>
</dbReference>
<dbReference type="PROSITE" id="PS50994">
    <property type="entry name" value="INTEGRASE"/>
    <property type="match status" value="1"/>
</dbReference>
<dbReference type="OrthoDB" id="446503at2759"/>
<dbReference type="Gene3D" id="3.30.420.10">
    <property type="entry name" value="Ribonuclease H-like superfamily/Ribonuclease H"/>
    <property type="match status" value="1"/>
</dbReference>
<dbReference type="Proteomes" id="UP000649617">
    <property type="component" value="Unassembled WGS sequence"/>
</dbReference>
<organism evidence="5 6">
    <name type="scientific">Symbiodinium pilosum</name>
    <name type="common">Dinoflagellate</name>
    <dbReference type="NCBI Taxonomy" id="2952"/>
    <lineage>
        <taxon>Eukaryota</taxon>
        <taxon>Sar</taxon>
        <taxon>Alveolata</taxon>
        <taxon>Dinophyceae</taxon>
        <taxon>Suessiales</taxon>
        <taxon>Symbiodiniaceae</taxon>
        <taxon>Symbiodinium</taxon>
    </lineage>
</organism>
<dbReference type="AlphaFoldDB" id="A0A812NF88"/>
<dbReference type="GO" id="GO:0015074">
    <property type="term" value="P:DNA integration"/>
    <property type="evidence" value="ECO:0007669"/>
    <property type="project" value="InterPro"/>
</dbReference>
<feature type="domain" description="Integrase catalytic" evidence="4">
    <location>
        <begin position="851"/>
        <end position="1025"/>
    </location>
</feature>
<dbReference type="EMBL" id="CAJNIZ010010578">
    <property type="protein sequence ID" value="CAE7302922.1"/>
    <property type="molecule type" value="Genomic_DNA"/>
</dbReference>
<keyword evidence="1" id="KW-0863">Zinc-finger</keyword>
<feature type="region of interest" description="Disordered" evidence="2">
    <location>
        <begin position="808"/>
        <end position="834"/>
    </location>
</feature>
<evidence type="ECO:0000256" key="1">
    <source>
        <dbReference type="PROSITE-ProRule" id="PRU00723"/>
    </source>
</evidence>
<name>A0A812NF88_SYMPI</name>
<gene>
    <name evidence="5" type="primary">TY2B-DR3</name>
    <name evidence="5" type="ORF">SPIL2461_LOCUS6839</name>
</gene>
<dbReference type="InterPro" id="IPR012337">
    <property type="entry name" value="RNaseH-like_sf"/>
</dbReference>
<comment type="caution">
    <text evidence="5">The sequence shown here is derived from an EMBL/GenBank/DDBJ whole genome shotgun (WGS) entry which is preliminary data.</text>
</comment>
<evidence type="ECO:0000259" key="4">
    <source>
        <dbReference type="PROSITE" id="PS50994"/>
    </source>
</evidence>
<keyword evidence="1" id="KW-0479">Metal-binding</keyword>
<evidence type="ECO:0000259" key="3">
    <source>
        <dbReference type="PROSITE" id="PS50103"/>
    </source>
</evidence>
<dbReference type="GO" id="GO:0008270">
    <property type="term" value="F:zinc ion binding"/>
    <property type="evidence" value="ECO:0007669"/>
    <property type="project" value="UniProtKB-KW"/>
</dbReference>
<feature type="zinc finger region" description="C3H1-type" evidence="1">
    <location>
        <begin position="280"/>
        <end position="308"/>
    </location>
</feature>
<feature type="region of interest" description="Disordered" evidence="2">
    <location>
        <begin position="254"/>
        <end position="282"/>
    </location>
</feature>
<dbReference type="PROSITE" id="PS50103">
    <property type="entry name" value="ZF_C3H1"/>
    <property type="match status" value="1"/>
</dbReference>
<dbReference type="SUPFAM" id="SSF53098">
    <property type="entry name" value="Ribonuclease H-like"/>
    <property type="match status" value="1"/>
</dbReference>
<evidence type="ECO:0000313" key="6">
    <source>
        <dbReference type="Proteomes" id="UP000649617"/>
    </source>
</evidence>
<evidence type="ECO:0000313" key="5">
    <source>
        <dbReference type="EMBL" id="CAE7302922.1"/>
    </source>
</evidence>
<protein>
    <submittedName>
        <fullName evidence="5">TY2B-DR3 protein</fullName>
    </submittedName>
</protein>
<keyword evidence="1" id="KW-0862">Zinc</keyword>
<keyword evidence="6" id="KW-1185">Reference proteome</keyword>